<sequence>MSTEVVVRPPRSAAPALPRGEIILEPPPELPGELAARRSQLVLLLPTLAGMMAMALVFASRAGGTLTYLAGGVLGLALLGQLFMQMTPQDRDPEAVLAAERQDYLRYLDQVRRQARRAVEQQRVAMRRRHPDPEVLWSFVGSRRMWERRAADEDFGEIRLAVGPQPLAVTLVPPETKPVEDLDPLCAIALRRFVRTYSTVPDLPIALSLRAFGRVVLRGERPDTLALARSLLCSAAVLHAPDDLRVAVVTAPDRLADWDWVKWLPHTHDDRRRDGAGVASLVFPGLAELESALADELQIRPGFSVDAVPLVTEPHLLVIHDGGETDRAESLTKAGLLGTTVLDLSGAVPRDAGRWLLCLRVAGEEIRLDQGKSTTLLGRPDRLSVPQAAAVARQLSRYRLLRPGGSDPLTGDTSLLELLGLDGPGALDPARSWADRPARQRLRVPIGVGRDGQPVELDLKEAALEGMGPHGLVIGATGSGKSELLRTLVIALAATHSSEELNFALIDFKGGATFDSFDRLPHTSAVITNLADELPLVDRTHDALAGELVRRQELLRSAGNYASRHEYERARRSGAPVPPLPSLLIVCDEFSELLTAKPDFIDLFVQIGRVGRSLGVHLLLASQRLEEGRLRGLDTHLSYRIGLRTFSAVESRIVLGVPDAYELPRTPGHGYLRVDTSTMIRFQAAYVSGVYRPTRRVTGVRPAESLVVPFSAGRVPVPGTPLVEDPPDDVEEQLTSVLDLLIDRLYDRGVPAHQVWLPPLAVPPTLADLLPPLAVNATFGLHPIGWPQRGSLVAPVGVVDRPFDQRRDVLLVDLAGASGHLAIVGGPQSGKSTLTRSLICALALTHTPAEAQFFCLNFGGGGLGSLEGLPHVSGVASRRDVDKVQRVAAEVGTLFEEREARFAALGIQNMADYRRRRARGEFADDPFGDVFLVVDDWRTLRAEFEELEDEITQLADRGLSYGIHLVLTAGRWSDIRPALRDLLGTRLELRLGDPTDSQLDRKAAVSVPERTPGRGLTPEKLHFLAAVPHLDTDRFEDSDQASVELVQRVAAAWPGPPAPPVRLLPHRLPVDTLAAMADPARGLAIGIEGDRLAPVYLDLVGHPHFMVFGDAQSGKTNLLRHIARSIVERYSPEQARLVLVDYRRGLLGAVEGPHLLEYATNVKSLTESIGSLRSAMVHRIPAPEVTAEQLRNRSWWLGPDLYLLIDDYDLVAGGGSNPVVEMRDLLPQARDVGLHLIVARRSGGAARALYDPVLQSLRELDTPGLLLAGQREEGALLGNVRPTPQPPGRGRLVTRAAGVQLIQTVWNEP</sequence>
<keyword evidence="7 10" id="KW-1133">Transmembrane helix</keyword>
<reference evidence="12 13" key="1">
    <citation type="submission" date="2021-01" db="EMBL/GenBank/DDBJ databases">
        <title>Whole genome shotgun sequence of Verrucosispora qiuiae NBRC 106684.</title>
        <authorList>
            <person name="Komaki H."/>
            <person name="Tamura T."/>
        </authorList>
    </citation>
    <scope>NUCLEOTIDE SEQUENCE [LARGE SCALE GENOMIC DNA]</scope>
    <source>
        <strain evidence="12 13">NBRC 106684</strain>
    </source>
</reference>
<keyword evidence="8 10" id="KW-0472">Membrane</keyword>
<dbReference type="CDD" id="cd01127">
    <property type="entry name" value="TrwB_TraG_TraD_VirD4"/>
    <property type="match status" value="1"/>
</dbReference>
<organism evidence="12 13">
    <name type="scientific">Micromonospora qiuiae</name>
    <dbReference type="NCBI Taxonomy" id="502268"/>
    <lineage>
        <taxon>Bacteria</taxon>
        <taxon>Bacillati</taxon>
        <taxon>Actinomycetota</taxon>
        <taxon>Actinomycetes</taxon>
        <taxon>Micromonosporales</taxon>
        <taxon>Micromonosporaceae</taxon>
        <taxon>Micromonospora</taxon>
    </lineage>
</organism>
<feature type="binding site" evidence="9">
    <location>
        <begin position="825"/>
        <end position="832"/>
    </location>
    <ligand>
        <name>ATP</name>
        <dbReference type="ChEBI" id="CHEBI:30616"/>
    </ligand>
</feature>
<dbReference type="PANTHER" id="PTHR22683">
    <property type="entry name" value="SPORULATION PROTEIN RELATED"/>
    <property type="match status" value="1"/>
</dbReference>
<comment type="caution">
    <text evidence="12">The sequence shown here is derived from an EMBL/GenBank/DDBJ whole genome shotgun (WGS) entry which is preliminary data.</text>
</comment>
<dbReference type="Pfam" id="PF01580">
    <property type="entry name" value="FtsK_SpoIIIE"/>
    <property type="match status" value="3"/>
</dbReference>
<evidence type="ECO:0000256" key="1">
    <source>
        <dbReference type="ARBA" id="ARBA00004651"/>
    </source>
</evidence>
<dbReference type="PROSITE" id="PS50901">
    <property type="entry name" value="FTSK"/>
    <property type="match status" value="3"/>
</dbReference>
<evidence type="ECO:0000313" key="13">
    <source>
        <dbReference type="Proteomes" id="UP000653076"/>
    </source>
</evidence>
<feature type="domain" description="FtsK" evidence="11">
    <location>
        <begin position="1092"/>
        <end position="1276"/>
    </location>
</feature>
<dbReference type="Gene3D" id="3.40.50.300">
    <property type="entry name" value="P-loop containing nucleotide triphosphate hydrolases"/>
    <property type="match status" value="3"/>
</dbReference>
<proteinExistence type="predicted"/>
<evidence type="ECO:0000256" key="9">
    <source>
        <dbReference type="PROSITE-ProRule" id="PRU00289"/>
    </source>
</evidence>
<evidence type="ECO:0000256" key="2">
    <source>
        <dbReference type="ARBA" id="ARBA00022475"/>
    </source>
</evidence>
<comment type="subcellular location">
    <subcellularLocation>
        <location evidence="1">Cell membrane</location>
        <topology evidence="1">Multi-pass membrane protein</topology>
    </subcellularLocation>
</comment>
<evidence type="ECO:0000256" key="5">
    <source>
        <dbReference type="ARBA" id="ARBA00022741"/>
    </source>
</evidence>
<dbReference type="NCBIfam" id="TIGR03925">
    <property type="entry name" value="T7SS_EccC_b"/>
    <property type="match status" value="1"/>
</dbReference>
<keyword evidence="4" id="KW-0677">Repeat</keyword>
<keyword evidence="13" id="KW-1185">Reference proteome</keyword>
<keyword evidence="2" id="KW-1003">Cell membrane</keyword>
<dbReference type="Proteomes" id="UP000653076">
    <property type="component" value="Unassembled WGS sequence"/>
</dbReference>
<accession>A0ABQ4JHZ1</accession>
<dbReference type="RefSeq" id="WP_204036575.1">
    <property type="nucleotide sequence ID" value="NZ_BOPC01000061.1"/>
</dbReference>
<evidence type="ECO:0000256" key="3">
    <source>
        <dbReference type="ARBA" id="ARBA00022692"/>
    </source>
</evidence>
<gene>
    <name evidence="12" type="primary">ftsK_5</name>
    <name evidence="12" type="ORF">Vqi01_42610</name>
</gene>
<keyword evidence="6 9" id="KW-0067">ATP-binding</keyword>
<feature type="binding site" evidence="9">
    <location>
        <begin position="475"/>
        <end position="482"/>
    </location>
    <ligand>
        <name>ATP</name>
        <dbReference type="ChEBI" id="CHEBI:30616"/>
    </ligand>
</feature>
<dbReference type="InterPro" id="IPR023836">
    <property type="entry name" value="EccCa-like_Actinobacteria"/>
</dbReference>
<name>A0ABQ4JHZ1_9ACTN</name>
<dbReference type="InterPro" id="IPR023837">
    <property type="entry name" value="EccCb-like_Actinobacteria"/>
</dbReference>
<dbReference type="InterPro" id="IPR003593">
    <property type="entry name" value="AAA+_ATPase"/>
</dbReference>
<feature type="transmembrane region" description="Helical" evidence="10">
    <location>
        <begin position="66"/>
        <end position="84"/>
    </location>
</feature>
<evidence type="ECO:0000259" key="11">
    <source>
        <dbReference type="PROSITE" id="PS50901"/>
    </source>
</evidence>
<feature type="domain" description="FtsK" evidence="11">
    <location>
        <begin position="452"/>
        <end position="652"/>
    </location>
</feature>
<protein>
    <submittedName>
        <fullName evidence="12">Type VII secretion protein EccC</fullName>
    </submittedName>
</protein>
<evidence type="ECO:0000256" key="4">
    <source>
        <dbReference type="ARBA" id="ARBA00022737"/>
    </source>
</evidence>
<evidence type="ECO:0000256" key="6">
    <source>
        <dbReference type="ARBA" id="ARBA00022840"/>
    </source>
</evidence>
<evidence type="ECO:0000256" key="10">
    <source>
        <dbReference type="SAM" id="Phobius"/>
    </source>
</evidence>
<dbReference type="InterPro" id="IPR050206">
    <property type="entry name" value="FtsK/SpoIIIE/SftA"/>
</dbReference>
<feature type="domain" description="FtsK" evidence="11">
    <location>
        <begin position="806"/>
        <end position="998"/>
    </location>
</feature>
<keyword evidence="5 9" id="KW-0547">Nucleotide-binding</keyword>
<dbReference type="NCBIfam" id="TIGR03924">
    <property type="entry name" value="T7SS_EccC_a"/>
    <property type="match status" value="1"/>
</dbReference>
<keyword evidence="3 10" id="KW-0812">Transmembrane</keyword>
<evidence type="ECO:0000313" key="12">
    <source>
        <dbReference type="EMBL" id="GIJ29099.1"/>
    </source>
</evidence>
<dbReference type="InterPro" id="IPR002543">
    <property type="entry name" value="FtsK_dom"/>
</dbReference>
<evidence type="ECO:0000256" key="8">
    <source>
        <dbReference type="ARBA" id="ARBA00023136"/>
    </source>
</evidence>
<dbReference type="SUPFAM" id="SSF52540">
    <property type="entry name" value="P-loop containing nucleoside triphosphate hydrolases"/>
    <property type="match status" value="3"/>
</dbReference>
<dbReference type="EMBL" id="BOPC01000061">
    <property type="protein sequence ID" value="GIJ29099.1"/>
    <property type="molecule type" value="Genomic_DNA"/>
</dbReference>
<feature type="binding site" evidence="9">
    <location>
        <begin position="1109"/>
        <end position="1116"/>
    </location>
    <ligand>
        <name>ATP</name>
        <dbReference type="ChEBI" id="CHEBI:30616"/>
    </ligand>
</feature>
<dbReference type="SMART" id="SM00382">
    <property type="entry name" value="AAA"/>
    <property type="match status" value="3"/>
</dbReference>
<dbReference type="PANTHER" id="PTHR22683:SF1">
    <property type="entry name" value="TYPE VII SECRETION SYSTEM PROTEIN ESSC"/>
    <property type="match status" value="1"/>
</dbReference>
<dbReference type="InterPro" id="IPR027417">
    <property type="entry name" value="P-loop_NTPase"/>
</dbReference>
<evidence type="ECO:0000256" key="7">
    <source>
        <dbReference type="ARBA" id="ARBA00022989"/>
    </source>
</evidence>